<feature type="region of interest" description="Disordered" evidence="1">
    <location>
        <begin position="42"/>
        <end position="96"/>
    </location>
</feature>
<evidence type="ECO:0000313" key="3">
    <source>
        <dbReference type="Proteomes" id="UP001175271"/>
    </source>
</evidence>
<protein>
    <submittedName>
        <fullName evidence="2">Uncharacterized protein</fullName>
    </submittedName>
</protein>
<evidence type="ECO:0000256" key="1">
    <source>
        <dbReference type="SAM" id="MobiDB-lite"/>
    </source>
</evidence>
<dbReference type="AlphaFoldDB" id="A0AA39M462"/>
<accession>A0AA39M462</accession>
<comment type="caution">
    <text evidence="2">The sequence shown here is derived from an EMBL/GenBank/DDBJ whole genome shotgun (WGS) entry which is preliminary data.</text>
</comment>
<feature type="compositionally biased region" description="Low complexity" evidence="1">
    <location>
        <begin position="53"/>
        <end position="65"/>
    </location>
</feature>
<name>A0AA39M462_9BILA</name>
<reference evidence="2" key="1">
    <citation type="submission" date="2023-06" db="EMBL/GenBank/DDBJ databases">
        <title>Genomic analysis of the entomopathogenic nematode Steinernema hermaphroditum.</title>
        <authorList>
            <person name="Schwarz E.M."/>
            <person name="Heppert J.K."/>
            <person name="Baniya A."/>
            <person name="Schwartz H.T."/>
            <person name="Tan C.-H."/>
            <person name="Antoshechkin I."/>
            <person name="Sternberg P.W."/>
            <person name="Goodrich-Blair H."/>
            <person name="Dillman A.R."/>
        </authorList>
    </citation>
    <scope>NUCLEOTIDE SEQUENCE</scope>
    <source>
        <strain evidence="2">PS9179</strain>
        <tissue evidence="2">Whole animal</tissue>
    </source>
</reference>
<dbReference type="EMBL" id="JAUCMV010000002">
    <property type="protein sequence ID" value="KAK0420242.1"/>
    <property type="molecule type" value="Genomic_DNA"/>
</dbReference>
<proteinExistence type="predicted"/>
<organism evidence="2 3">
    <name type="scientific">Steinernema hermaphroditum</name>
    <dbReference type="NCBI Taxonomy" id="289476"/>
    <lineage>
        <taxon>Eukaryota</taxon>
        <taxon>Metazoa</taxon>
        <taxon>Ecdysozoa</taxon>
        <taxon>Nematoda</taxon>
        <taxon>Chromadorea</taxon>
        <taxon>Rhabditida</taxon>
        <taxon>Tylenchina</taxon>
        <taxon>Panagrolaimomorpha</taxon>
        <taxon>Strongyloidoidea</taxon>
        <taxon>Steinernematidae</taxon>
        <taxon>Steinernema</taxon>
    </lineage>
</organism>
<gene>
    <name evidence="2" type="ORF">QR680_014582</name>
</gene>
<dbReference type="Proteomes" id="UP001175271">
    <property type="component" value="Unassembled WGS sequence"/>
</dbReference>
<keyword evidence="3" id="KW-1185">Reference proteome</keyword>
<sequence length="270" mass="30864">MNVTKCGLLKRGVSEEKPPFVVMEQQQKSSLFFPQQQVHDPVLPTIPVKTQSPAEPMAPQPQQQEVSPQDFQEPEVQQKAGEQEESFEQEEYVPSKGQTTLPEQLYDYSDMFKVIYQTSDVFRAGTDGVFWLYLAETDSCGRITGSPIGGYPIKSEGYSLERGTMDIQEYKTGRHQNSHLLTGGANALIIQKSRSSWYHMVSDSWKPEYITIEYHKEGRIYEKTFEFPKGKKEGWLNDNGFYILHASKKFKYIEGSERMGIENMIGVSAF</sequence>
<evidence type="ECO:0000313" key="2">
    <source>
        <dbReference type="EMBL" id="KAK0420242.1"/>
    </source>
</evidence>